<dbReference type="AlphaFoldDB" id="A0A2V1KAW3"/>
<dbReference type="SUPFAM" id="SSF50475">
    <property type="entry name" value="FMN-binding split barrel"/>
    <property type="match status" value="1"/>
</dbReference>
<dbReference type="Gene3D" id="2.30.110.10">
    <property type="entry name" value="Electron Transport, Fmn-binding Protein, Chain A"/>
    <property type="match status" value="1"/>
</dbReference>
<reference evidence="2" key="1">
    <citation type="submission" date="2018-05" db="EMBL/GenBank/DDBJ databases">
        <authorList>
            <person name="Li Y."/>
        </authorList>
    </citation>
    <scope>NUCLEOTIDE SEQUENCE [LARGE SCALE GENOMIC DNA]</scope>
    <source>
        <strain evidence="2">sk1b4</strain>
    </source>
</reference>
<dbReference type="Proteomes" id="UP000245283">
    <property type="component" value="Unassembled WGS sequence"/>
</dbReference>
<sequence>MSIPVPPQDLARVAAGYGSATLITLPASGFAKVLTVDPDIAPEGTITIANPSKSTTANLAANSHATLVWQPRERHGWTLIVDGHASLTEEGKIVVVPKSGMLHRPAAHADGPKPPIEP</sequence>
<evidence type="ECO:0000313" key="2">
    <source>
        <dbReference type="Proteomes" id="UP000245283"/>
    </source>
</evidence>
<accession>A0A2V1KAW3</accession>
<gene>
    <name evidence="1" type="ORF">DD236_04190</name>
</gene>
<evidence type="ECO:0000313" key="1">
    <source>
        <dbReference type="EMBL" id="PWF27585.1"/>
    </source>
</evidence>
<dbReference type="EMBL" id="QETB01000001">
    <property type="protein sequence ID" value="PWF27585.1"/>
    <property type="molecule type" value="Genomic_DNA"/>
</dbReference>
<comment type="caution">
    <text evidence="1">The sequence shown here is derived from an EMBL/GenBank/DDBJ whole genome shotgun (WGS) entry which is preliminary data.</text>
</comment>
<dbReference type="OrthoDB" id="8907583at2"/>
<dbReference type="RefSeq" id="WP_109093080.1">
    <property type="nucleotide sequence ID" value="NZ_QETB01000001.1"/>
</dbReference>
<protein>
    <submittedName>
        <fullName evidence="1">Pyridoxamine 5'-phosphate oxidase</fullName>
    </submittedName>
</protein>
<keyword evidence="2" id="KW-1185">Reference proteome</keyword>
<proteinExistence type="predicted"/>
<dbReference type="InterPro" id="IPR012349">
    <property type="entry name" value="Split_barrel_FMN-bd"/>
</dbReference>
<organism evidence="1 2">
    <name type="scientific">Ancrocorticia populi</name>
    <dbReference type="NCBI Taxonomy" id="2175228"/>
    <lineage>
        <taxon>Bacteria</taxon>
        <taxon>Bacillati</taxon>
        <taxon>Actinomycetota</taxon>
        <taxon>Actinomycetes</taxon>
        <taxon>Actinomycetales</taxon>
        <taxon>Actinomycetaceae</taxon>
        <taxon>Ancrocorticia</taxon>
    </lineage>
</organism>
<name>A0A2V1KAW3_9ACTO</name>